<feature type="transmembrane region" description="Helical" evidence="6">
    <location>
        <begin position="113"/>
        <end position="139"/>
    </location>
</feature>
<reference evidence="8" key="1">
    <citation type="submission" date="2021-02" db="EMBL/GenBank/DDBJ databases">
        <title>Abyssanaerobacter marinus gen.nov., sp., nov, anaerobic bacterium isolated from the Onnuri vent field of Indian Ocean and suggestion of Mogibacteriaceae fam. nov., and proposal of reclassification of ambiguous this family's genus member.</title>
        <authorList>
            <person name="Kim Y.J."/>
            <person name="Yang J.-A."/>
        </authorList>
    </citation>
    <scope>NUCLEOTIDE SEQUENCE</scope>
    <source>
        <strain evidence="8">DSM 2634</strain>
    </source>
</reference>
<dbReference type="Pfam" id="PF02687">
    <property type="entry name" value="FtsX"/>
    <property type="match status" value="1"/>
</dbReference>
<dbReference type="Proteomes" id="UP000664545">
    <property type="component" value="Unassembled WGS sequence"/>
</dbReference>
<evidence type="ECO:0000313" key="8">
    <source>
        <dbReference type="EMBL" id="MBN7772123.1"/>
    </source>
</evidence>
<keyword evidence="2 6" id="KW-1003">Cell membrane</keyword>
<keyword evidence="4 6" id="KW-1133">Transmembrane helix</keyword>
<dbReference type="PANTHER" id="PTHR46795:SF3">
    <property type="entry name" value="ABC TRANSPORTER PERMEASE"/>
    <property type="match status" value="1"/>
</dbReference>
<feature type="transmembrane region" description="Helical" evidence="6">
    <location>
        <begin position="228"/>
        <end position="258"/>
    </location>
</feature>
<evidence type="ECO:0000256" key="6">
    <source>
        <dbReference type="PIRNR" id="PIRNR018968"/>
    </source>
</evidence>
<dbReference type="EMBL" id="JAFJZZ010000001">
    <property type="protein sequence ID" value="MBN7772123.1"/>
    <property type="molecule type" value="Genomic_DNA"/>
</dbReference>
<feature type="transmembrane region" description="Helical" evidence="6">
    <location>
        <begin position="588"/>
        <end position="611"/>
    </location>
</feature>
<evidence type="ECO:0000256" key="4">
    <source>
        <dbReference type="ARBA" id="ARBA00022989"/>
    </source>
</evidence>
<keyword evidence="6" id="KW-0813">Transport</keyword>
<accession>A0A939II18</accession>
<gene>
    <name evidence="8" type="ORF">JYB65_02000</name>
</gene>
<dbReference type="GO" id="GO:0055085">
    <property type="term" value="P:transmembrane transport"/>
    <property type="evidence" value="ECO:0007669"/>
    <property type="project" value="UniProtKB-UniRule"/>
</dbReference>
<keyword evidence="3 6" id="KW-0812">Transmembrane</keyword>
<feature type="transmembrane region" description="Helical" evidence="6">
    <location>
        <begin position="21"/>
        <end position="43"/>
    </location>
</feature>
<feature type="transmembrane region" description="Helical" evidence="6">
    <location>
        <begin position="55"/>
        <end position="78"/>
    </location>
</feature>
<feature type="transmembrane region" description="Helical" evidence="6">
    <location>
        <begin position="623"/>
        <end position="646"/>
    </location>
</feature>
<dbReference type="RefSeq" id="WP_206580898.1">
    <property type="nucleotide sequence ID" value="NZ_JAFJZZ010000001.1"/>
</dbReference>
<evidence type="ECO:0000256" key="5">
    <source>
        <dbReference type="ARBA" id="ARBA00023136"/>
    </source>
</evidence>
<keyword evidence="9" id="KW-1185">Reference proteome</keyword>
<feature type="transmembrane region" description="Helical" evidence="6">
    <location>
        <begin position="533"/>
        <end position="554"/>
    </location>
</feature>
<feature type="domain" description="ABC3 transporter permease C-terminal" evidence="7">
    <location>
        <begin position="65"/>
        <end position="184"/>
    </location>
</feature>
<feature type="transmembrane region" description="Helical" evidence="6">
    <location>
        <begin position="159"/>
        <end position="180"/>
    </location>
</feature>
<dbReference type="InterPro" id="IPR027022">
    <property type="entry name" value="ABC_permease_BceB-typ"/>
</dbReference>
<name>A0A939II18_CLOAM</name>
<keyword evidence="5 6" id="KW-0472">Membrane</keyword>
<feature type="transmembrane region" description="Helical" evidence="6">
    <location>
        <begin position="201"/>
        <end position="222"/>
    </location>
</feature>
<comment type="similarity">
    <text evidence="6">Belongs to the ABC-4 integral membrane protein family.</text>
</comment>
<dbReference type="AlphaFoldDB" id="A0A939II18"/>
<dbReference type="InterPro" id="IPR052536">
    <property type="entry name" value="ABC-4_Integral_Memb_Prot"/>
</dbReference>
<feature type="transmembrane region" description="Helical" evidence="6">
    <location>
        <begin position="287"/>
        <end position="310"/>
    </location>
</feature>
<evidence type="ECO:0000256" key="3">
    <source>
        <dbReference type="ARBA" id="ARBA00022692"/>
    </source>
</evidence>
<dbReference type="PANTHER" id="PTHR46795">
    <property type="entry name" value="ABC TRANSPORTER PERMEASE-RELATED-RELATED"/>
    <property type="match status" value="1"/>
</dbReference>
<dbReference type="GO" id="GO:0005886">
    <property type="term" value="C:plasma membrane"/>
    <property type="evidence" value="ECO:0007669"/>
    <property type="project" value="UniProtKB-SubCell"/>
</dbReference>
<comment type="subcellular location">
    <subcellularLocation>
        <location evidence="1 6">Cell membrane</location>
        <topology evidence="1 6">Multi-pass membrane protein</topology>
    </subcellularLocation>
</comment>
<sequence>MNTGTLLPKLALTGIWKNRMVYLPYILTTSFSVCVFFIFNCILHNKVMENIPHAMYVMVLLQIGIFLLGLILAPFLFYTNSFLIKRRKKELGLYSILGLEKKHISMMLLIETLLIYALSLLLGIVTAIIFSKLVFLILLNVSGLPIDTEFTVSMSSFKATMIFFGIVSLLNVLTNLFQVTRANPAELLRSPKQGEKEPKHLWIFSILGVLFLGSGYAIAAVAKLNGMIFLFFFLAVLFVVIGTYYLFTAGSIVFLRILKRNKKFYYKKENYITVSGMIYRMKKSAASLVNICIFSTMIIITLLCTISLSLGEEDVIKFRFPYDVVYVFDAAATEDIHQFGDEMNALAFKNDVNISDKKEWNYYQVIALENDNHFSADIEPGYQENQQKLVILTVEAYNRIEGKKEILQENEVLIYSTAKNFGYDRILLNDQAYRIKSELKAFTLDPKEPNSYSNRTYYIITSDLAGAQHIAAVLSKKEPMLYDNIRFNMEGEKSDKEEFLSELFKQTSRFEGWISSENAIEWGAMTKSMNGGLLFIGVFFGLIFTICLVLIMYYKQIAEGFEDRNNFEIMQQVGMSDEDVKVTIRKQILLVFSFPLIGAIIHTFMGLHMIINLLYALNLYNTSLIVTNTFVIIAVFAVFYGLSYLFTAKSYYRIVRQSEK</sequence>
<dbReference type="PIRSF" id="PIRSF018968">
    <property type="entry name" value="ABC_permease_BceB"/>
    <property type="match status" value="1"/>
</dbReference>
<organism evidence="8 9">
    <name type="scientific">Clostridium aminobutyricum</name>
    <dbReference type="NCBI Taxonomy" id="33953"/>
    <lineage>
        <taxon>Bacteria</taxon>
        <taxon>Bacillati</taxon>
        <taxon>Bacillota</taxon>
        <taxon>Clostridia</taxon>
        <taxon>Eubacteriales</taxon>
        <taxon>Clostridiaceae</taxon>
        <taxon>Clostridium</taxon>
    </lineage>
</organism>
<evidence type="ECO:0000256" key="1">
    <source>
        <dbReference type="ARBA" id="ARBA00004651"/>
    </source>
</evidence>
<proteinExistence type="inferred from homology"/>
<evidence type="ECO:0000259" key="7">
    <source>
        <dbReference type="Pfam" id="PF02687"/>
    </source>
</evidence>
<evidence type="ECO:0000313" key="9">
    <source>
        <dbReference type="Proteomes" id="UP000664545"/>
    </source>
</evidence>
<protein>
    <submittedName>
        <fullName evidence="8">ABC transporter permease</fullName>
    </submittedName>
</protein>
<evidence type="ECO:0000256" key="2">
    <source>
        <dbReference type="ARBA" id="ARBA00022475"/>
    </source>
</evidence>
<dbReference type="InterPro" id="IPR003838">
    <property type="entry name" value="ABC3_permease_C"/>
</dbReference>
<comment type="caution">
    <text evidence="8">The sequence shown here is derived from an EMBL/GenBank/DDBJ whole genome shotgun (WGS) entry which is preliminary data.</text>
</comment>